<dbReference type="PANTHER" id="PTHR31511">
    <property type="entry name" value="PROTEIN CBG23764"/>
    <property type="match status" value="1"/>
</dbReference>
<dbReference type="InterPro" id="IPR044925">
    <property type="entry name" value="His-Me_finger_sf"/>
</dbReference>
<name>A0AAV8VBP6_9CUCU</name>
<reference evidence="10 11" key="1">
    <citation type="journal article" date="2023" name="Insect Mol. Biol.">
        <title>Genome sequencing provides insights into the evolution of gene families encoding plant cell wall-degrading enzymes in longhorned beetles.</title>
        <authorList>
            <person name="Shin N.R."/>
            <person name="Okamura Y."/>
            <person name="Kirsch R."/>
            <person name="Pauchet Y."/>
        </authorList>
    </citation>
    <scope>NUCLEOTIDE SEQUENCE [LARGE SCALE GENOMIC DNA]</scope>
    <source>
        <strain evidence="10">EAD_L_NR</strain>
    </source>
</reference>
<comment type="similarity">
    <text evidence="1">Belongs to the DNA polymerase type-B family.</text>
</comment>
<dbReference type="EC" id="2.7.7.7" evidence="2"/>
<comment type="caution">
    <text evidence="10">The sequence shown here is derived from an EMBL/GenBank/DDBJ whole genome shotgun (WGS) entry which is preliminary data.</text>
</comment>
<keyword evidence="4" id="KW-0548">Nucleotidyltransferase</keyword>
<evidence type="ECO:0000256" key="3">
    <source>
        <dbReference type="ARBA" id="ARBA00022679"/>
    </source>
</evidence>
<sequence>MSSNSILCGIGDRFIAKLDEVFKLVATGNSATSSKKWVKSINHQLRLHYQALRNSESLGISRKLHTHIAHLKRYKHLFNSLAHVGAGHKNTRSRRVHWEDINSVFAGRIRTGIIINKRHIDVQNFLDDAYFLFKTRINKILRNSFQTMKVNAVFCGEFIKQSKVSESHNFKYFNTKNAIIDLGTELKTWFQDNIIDKILNKLDQFSEKDSNWALYKILNFEAMLEPLSEESSTKSTKYQKHTAFSVGYYFKCSYDDNLSFYKSHRGADCVQWFSNELETISKFIDTKLTTVVPMNMSQVQEMEFRLATICHICEKPFKDTEDHKKTRDHNHLTGMYRGASHNSCNLNYKNSFSVPIVLHNLSNYDGHFIISEVAKTGSIYLLPINKERYISFTKTMPHSNIKFRFIDSFRFLAESLDKLSSYLTNNELLNLRKEFHDLDDGKFKLLTRKGVFPYDYIDKIDKLQVTQLPDQEEFYNKLMDNNISDEDYRHAQNIWNKFEIKNL</sequence>
<evidence type="ECO:0000256" key="6">
    <source>
        <dbReference type="ARBA" id="ARBA00022932"/>
    </source>
</evidence>
<dbReference type="SUPFAM" id="SSF54060">
    <property type="entry name" value="His-Me finger endonucleases"/>
    <property type="match status" value="1"/>
</dbReference>
<comment type="catalytic activity">
    <reaction evidence="8">
        <text>DNA(n) + a 2'-deoxyribonucleoside 5'-triphosphate = DNA(n+1) + diphosphate</text>
        <dbReference type="Rhea" id="RHEA:22508"/>
        <dbReference type="Rhea" id="RHEA-COMP:17339"/>
        <dbReference type="Rhea" id="RHEA-COMP:17340"/>
        <dbReference type="ChEBI" id="CHEBI:33019"/>
        <dbReference type="ChEBI" id="CHEBI:61560"/>
        <dbReference type="ChEBI" id="CHEBI:173112"/>
        <dbReference type="EC" id="2.7.7.7"/>
    </reaction>
</comment>
<dbReference type="PANTHER" id="PTHR31511:SF12">
    <property type="entry name" value="RHO TERMINATION FACTOR N-TERMINAL DOMAIN-CONTAINING PROTEIN"/>
    <property type="match status" value="1"/>
</dbReference>
<keyword evidence="5" id="KW-0235">DNA replication</keyword>
<dbReference type="GO" id="GO:0003677">
    <property type="term" value="F:DNA binding"/>
    <property type="evidence" value="ECO:0007669"/>
    <property type="project" value="UniProtKB-KW"/>
</dbReference>
<dbReference type="GO" id="GO:0003887">
    <property type="term" value="F:DNA-directed DNA polymerase activity"/>
    <property type="evidence" value="ECO:0007669"/>
    <property type="project" value="UniProtKB-KW"/>
</dbReference>
<evidence type="ECO:0000256" key="4">
    <source>
        <dbReference type="ARBA" id="ARBA00022695"/>
    </source>
</evidence>
<protein>
    <recommendedName>
        <fullName evidence="2">DNA-directed DNA polymerase</fullName>
        <ecNumber evidence="2">2.7.7.7</ecNumber>
    </recommendedName>
</protein>
<dbReference type="GO" id="GO:0006260">
    <property type="term" value="P:DNA replication"/>
    <property type="evidence" value="ECO:0007669"/>
    <property type="project" value="UniProtKB-KW"/>
</dbReference>
<dbReference type="Pfam" id="PF03175">
    <property type="entry name" value="DNA_pol_B_2"/>
    <property type="match status" value="1"/>
</dbReference>
<dbReference type="Gene3D" id="3.40.1800.10">
    <property type="entry name" value="His-Me finger endonucleases"/>
    <property type="match status" value="1"/>
</dbReference>
<accession>A0AAV8VBP6</accession>
<keyword evidence="3" id="KW-0808">Transferase</keyword>
<feature type="non-terminal residue" evidence="10">
    <location>
        <position position="503"/>
    </location>
</feature>
<proteinExistence type="inferred from homology"/>
<evidence type="ECO:0000256" key="8">
    <source>
        <dbReference type="ARBA" id="ARBA00049244"/>
    </source>
</evidence>
<dbReference type="Proteomes" id="UP001159042">
    <property type="component" value="Unassembled WGS sequence"/>
</dbReference>
<keyword evidence="7" id="KW-0238">DNA-binding</keyword>
<evidence type="ECO:0000256" key="2">
    <source>
        <dbReference type="ARBA" id="ARBA00012417"/>
    </source>
</evidence>
<gene>
    <name evidence="10" type="ORF">NQ315_008328</name>
</gene>
<dbReference type="EMBL" id="JANEYG010000190">
    <property type="protein sequence ID" value="KAJ8911442.1"/>
    <property type="molecule type" value="Genomic_DNA"/>
</dbReference>
<keyword evidence="11" id="KW-1185">Reference proteome</keyword>
<dbReference type="GO" id="GO:0000166">
    <property type="term" value="F:nucleotide binding"/>
    <property type="evidence" value="ECO:0007669"/>
    <property type="project" value="InterPro"/>
</dbReference>
<evidence type="ECO:0000313" key="10">
    <source>
        <dbReference type="EMBL" id="KAJ8911442.1"/>
    </source>
</evidence>
<evidence type="ECO:0000313" key="11">
    <source>
        <dbReference type="Proteomes" id="UP001159042"/>
    </source>
</evidence>
<evidence type="ECO:0000259" key="9">
    <source>
        <dbReference type="Pfam" id="PF03175"/>
    </source>
</evidence>
<feature type="domain" description="DNA-directed DNA polymerase family B mitochondria/virus" evidence="9">
    <location>
        <begin position="354"/>
        <end position="482"/>
    </location>
</feature>
<evidence type="ECO:0000256" key="1">
    <source>
        <dbReference type="ARBA" id="ARBA00005755"/>
    </source>
</evidence>
<dbReference type="AlphaFoldDB" id="A0AAV8VBP6"/>
<keyword evidence="6" id="KW-0239">DNA-directed DNA polymerase</keyword>
<evidence type="ECO:0000256" key="5">
    <source>
        <dbReference type="ARBA" id="ARBA00022705"/>
    </source>
</evidence>
<organism evidence="10 11">
    <name type="scientific">Exocentrus adspersus</name>
    <dbReference type="NCBI Taxonomy" id="1586481"/>
    <lineage>
        <taxon>Eukaryota</taxon>
        <taxon>Metazoa</taxon>
        <taxon>Ecdysozoa</taxon>
        <taxon>Arthropoda</taxon>
        <taxon>Hexapoda</taxon>
        <taxon>Insecta</taxon>
        <taxon>Pterygota</taxon>
        <taxon>Neoptera</taxon>
        <taxon>Endopterygota</taxon>
        <taxon>Coleoptera</taxon>
        <taxon>Polyphaga</taxon>
        <taxon>Cucujiformia</taxon>
        <taxon>Chrysomeloidea</taxon>
        <taxon>Cerambycidae</taxon>
        <taxon>Lamiinae</taxon>
        <taxon>Acanthocinini</taxon>
        <taxon>Exocentrus</taxon>
    </lineage>
</organism>
<dbReference type="InterPro" id="IPR038563">
    <property type="entry name" value="Endonuclease_7_sf"/>
</dbReference>
<dbReference type="InterPro" id="IPR004868">
    <property type="entry name" value="DNA-dir_DNA_pol_B_mt/vir"/>
</dbReference>
<evidence type="ECO:0000256" key="7">
    <source>
        <dbReference type="ARBA" id="ARBA00023125"/>
    </source>
</evidence>